<feature type="domain" description="ABC transporter" evidence="6">
    <location>
        <begin position="321"/>
        <end position="547"/>
    </location>
</feature>
<dbReference type="PROSITE" id="PS50893">
    <property type="entry name" value="ABC_TRANSPORTER_2"/>
    <property type="match status" value="1"/>
</dbReference>
<evidence type="ECO:0000256" key="3">
    <source>
        <dbReference type="ARBA" id="ARBA00022989"/>
    </source>
</evidence>
<dbReference type="Pfam" id="PF00664">
    <property type="entry name" value="ABC_membrane"/>
    <property type="match status" value="1"/>
</dbReference>
<evidence type="ECO:0000313" key="8">
    <source>
        <dbReference type="EMBL" id="SCX58491.1"/>
    </source>
</evidence>
<dbReference type="CDD" id="cd07346">
    <property type="entry name" value="ABC_6TM_exporters"/>
    <property type="match status" value="1"/>
</dbReference>
<keyword evidence="8" id="KW-0067">ATP-binding</keyword>
<accession>A0A1G4YYL7</accession>
<dbReference type="RefSeq" id="WP_092807236.1">
    <property type="nucleotide sequence ID" value="NZ_FMUH01000007.1"/>
</dbReference>
<dbReference type="STRING" id="1960309.SAMN03159343_3778"/>
<keyword evidence="2 5" id="KW-0812">Transmembrane</keyword>
<evidence type="ECO:0000259" key="7">
    <source>
        <dbReference type="PROSITE" id="PS50929"/>
    </source>
</evidence>
<dbReference type="PANTHER" id="PTHR43394:SF1">
    <property type="entry name" value="ATP-BINDING CASSETTE SUB-FAMILY B MEMBER 10, MITOCHONDRIAL"/>
    <property type="match status" value="1"/>
</dbReference>
<feature type="transmembrane region" description="Helical" evidence="5">
    <location>
        <begin position="136"/>
        <end position="157"/>
    </location>
</feature>
<dbReference type="SUPFAM" id="SSF90123">
    <property type="entry name" value="ABC transporter transmembrane region"/>
    <property type="match status" value="1"/>
</dbReference>
<dbReference type="Gene3D" id="1.20.1560.10">
    <property type="entry name" value="ABC transporter type 1, transmembrane domain"/>
    <property type="match status" value="1"/>
</dbReference>
<dbReference type="PANTHER" id="PTHR43394">
    <property type="entry name" value="ATP-DEPENDENT PERMEASE MDL1, MITOCHONDRIAL"/>
    <property type="match status" value="1"/>
</dbReference>
<dbReference type="InterPro" id="IPR027417">
    <property type="entry name" value="P-loop_NTPase"/>
</dbReference>
<dbReference type="Gene3D" id="3.40.50.300">
    <property type="entry name" value="P-loop containing nucleotide triphosphate hydrolases"/>
    <property type="match status" value="1"/>
</dbReference>
<evidence type="ECO:0000256" key="1">
    <source>
        <dbReference type="ARBA" id="ARBA00004651"/>
    </source>
</evidence>
<dbReference type="OrthoDB" id="4966664at2"/>
<evidence type="ECO:0000259" key="6">
    <source>
        <dbReference type="PROSITE" id="PS50893"/>
    </source>
</evidence>
<dbReference type="GO" id="GO:0005886">
    <property type="term" value="C:plasma membrane"/>
    <property type="evidence" value="ECO:0007669"/>
    <property type="project" value="UniProtKB-SubCell"/>
</dbReference>
<feature type="transmembrane region" description="Helical" evidence="5">
    <location>
        <begin position="163"/>
        <end position="183"/>
    </location>
</feature>
<dbReference type="PROSITE" id="PS50929">
    <property type="entry name" value="ABC_TM1F"/>
    <property type="match status" value="1"/>
</dbReference>
<keyword evidence="3 5" id="KW-1133">Transmembrane helix</keyword>
<sequence>MNGHPTTATGLLRRALHRHPRQLGAATLLLSLHQACEALVPVAIGVTIDRAVSTGSVPALLASLGATAVLFVVLSQAYRFGARHVVAGWFTETHQLRVEVAARVLDPHGLRGTPPTGELLSIATNDAERVGRVVEAASLVVAGTTALAVSAVGLLTISVPLGIGVLLGAPLLVGLLQLLSPWLTRRTATQQEDVARTAGLATDLVRGTRVLRGIGAEDAATERYRRTSAAALASTLRAAGAVGTYRGATVLGSGLFLLAVAGVAGALALDGAMTVGQLVTVVGLAQFLAEPVGLLGFAGQKVAEARASAARVVGVLAAEPLHPTGVPPLPGPGRLELPALGFHVEPGRTTGVVTTDPADAEALVALLGGRRAALPGELLLDGQDVAGLDPAAVRARVLVEPHAVVLFEGTLRTAVDPAGAADEAALRTSLTAAGAADLADLELAVADRGRSLSGGQRQRVGLARALLRGPDVLVLHDPTTAVDAVTEGEIAAGLARLRAGRTTVLVTSSPALLGRCDRVVVLREGAVVAEGPHHELAGRPDYAAAVLR</sequence>
<protein>
    <submittedName>
        <fullName evidence="8">Putative ABC transport system ATP-binding protein</fullName>
    </submittedName>
</protein>
<dbReference type="Proteomes" id="UP000198981">
    <property type="component" value="Unassembled WGS sequence"/>
</dbReference>
<dbReference type="InterPro" id="IPR017871">
    <property type="entry name" value="ABC_transporter-like_CS"/>
</dbReference>
<comment type="subcellular location">
    <subcellularLocation>
        <location evidence="1">Cell membrane</location>
        <topology evidence="1">Multi-pass membrane protein</topology>
    </subcellularLocation>
</comment>
<dbReference type="InterPro" id="IPR039421">
    <property type="entry name" value="Type_1_exporter"/>
</dbReference>
<dbReference type="PROSITE" id="PS00211">
    <property type="entry name" value="ABC_TRANSPORTER_1"/>
    <property type="match status" value="1"/>
</dbReference>
<dbReference type="InterPro" id="IPR011527">
    <property type="entry name" value="ABC1_TM_dom"/>
</dbReference>
<dbReference type="InterPro" id="IPR003439">
    <property type="entry name" value="ABC_transporter-like_ATP-bd"/>
</dbReference>
<keyword evidence="8" id="KW-0547">Nucleotide-binding</keyword>
<dbReference type="InterPro" id="IPR036640">
    <property type="entry name" value="ABC1_TM_sf"/>
</dbReference>
<feature type="transmembrane region" description="Helical" evidence="5">
    <location>
        <begin position="56"/>
        <end position="74"/>
    </location>
</feature>
<dbReference type="SUPFAM" id="SSF52540">
    <property type="entry name" value="P-loop containing nucleoside triphosphate hydrolases"/>
    <property type="match status" value="1"/>
</dbReference>
<dbReference type="Pfam" id="PF00005">
    <property type="entry name" value="ABC_tran"/>
    <property type="match status" value="1"/>
</dbReference>
<reference evidence="9" key="1">
    <citation type="submission" date="2016-10" db="EMBL/GenBank/DDBJ databases">
        <authorList>
            <person name="Varghese N."/>
            <person name="Submissions S."/>
        </authorList>
    </citation>
    <scope>NUCLEOTIDE SEQUENCE [LARGE SCALE GENOMIC DNA]</scope>
    <source>
        <strain evidence="9">DSM 45722</strain>
    </source>
</reference>
<feature type="transmembrane region" description="Helical" evidence="5">
    <location>
        <begin position="247"/>
        <end position="269"/>
    </location>
</feature>
<feature type="domain" description="ABC transmembrane type-1" evidence="7">
    <location>
        <begin position="25"/>
        <end position="304"/>
    </location>
</feature>
<evidence type="ECO:0000313" key="9">
    <source>
        <dbReference type="Proteomes" id="UP000198981"/>
    </source>
</evidence>
<evidence type="ECO:0000256" key="5">
    <source>
        <dbReference type="SAM" id="Phobius"/>
    </source>
</evidence>
<dbReference type="AlphaFoldDB" id="A0A1G4YYL7"/>
<gene>
    <name evidence="8" type="ORF">SAMN03159343_3778</name>
</gene>
<dbReference type="GO" id="GO:0005524">
    <property type="term" value="F:ATP binding"/>
    <property type="evidence" value="ECO:0007669"/>
    <property type="project" value="UniProtKB-KW"/>
</dbReference>
<proteinExistence type="predicted"/>
<keyword evidence="4 5" id="KW-0472">Membrane</keyword>
<organism evidence="8 9">
    <name type="scientific">Klenkia marina</name>
    <dbReference type="NCBI Taxonomy" id="1960309"/>
    <lineage>
        <taxon>Bacteria</taxon>
        <taxon>Bacillati</taxon>
        <taxon>Actinomycetota</taxon>
        <taxon>Actinomycetes</taxon>
        <taxon>Geodermatophilales</taxon>
        <taxon>Geodermatophilaceae</taxon>
        <taxon>Klenkia</taxon>
    </lineage>
</organism>
<evidence type="ECO:0000256" key="4">
    <source>
        <dbReference type="ARBA" id="ARBA00023136"/>
    </source>
</evidence>
<name>A0A1G4YYL7_9ACTN</name>
<dbReference type="GO" id="GO:0015421">
    <property type="term" value="F:ABC-type oligopeptide transporter activity"/>
    <property type="evidence" value="ECO:0007669"/>
    <property type="project" value="TreeGrafter"/>
</dbReference>
<dbReference type="GO" id="GO:0016887">
    <property type="term" value="F:ATP hydrolysis activity"/>
    <property type="evidence" value="ECO:0007669"/>
    <property type="project" value="InterPro"/>
</dbReference>
<evidence type="ECO:0000256" key="2">
    <source>
        <dbReference type="ARBA" id="ARBA00022692"/>
    </source>
</evidence>
<dbReference type="EMBL" id="FMUH01000007">
    <property type="protein sequence ID" value="SCX58491.1"/>
    <property type="molecule type" value="Genomic_DNA"/>
</dbReference>
<keyword evidence="9" id="KW-1185">Reference proteome</keyword>